<gene>
    <name evidence="1" type="ORF">NUW54_g4388</name>
</gene>
<protein>
    <submittedName>
        <fullName evidence="1">Uncharacterized protein</fullName>
    </submittedName>
</protein>
<evidence type="ECO:0000313" key="2">
    <source>
        <dbReference type="Proteomes" id="UP001144978"/>
    </source>
</evidence>
<dbReference type="EMBL" id="JANSHE010000998">
    <property type="protein sequence ID" value="KAJ3005324.1"/>
    <property type="molecule type" value="Genomic_DNA"/>
</dbReference>
<accession>A0ACC1PY41</accession>
<name>A0ACC1PY41_9APHY</name>
<evidence type="ECO:0000313" key="1">
    <source>
        <dbReference type="EMBL" id="KAJ3005324.1"/>
    </source>
</evidence>
<reference evidence="1" key="1">
    <citation type="submission" date="2022-08" db="EMBL/GenBank/DDBJ databases">
        <title>Genome Sequence of Pycnoporus sanguineus.</title>
        <authorList>
            <person name="Buettner E."/>
        </authorList>
    </citation>
    <scope>NUCLEOTIDE SEQUENCE</scope>
    <source>
        <strain evidence="1">CG-C14</strain>
    </source>
</reference>
<proteinExistence type="predicted"/>
<comment type="caution">
    <text evidence="1">The sequence shown here is derived from an EMBL/GenBank/DDBJ whole genome shotgun (WGS) entry which is preliminary data.</text>
</comment>
<keyword evidence="2" id="KW-1185">Reference proteome</keyword>
<dbReference type="Proteomes" id="UP001144978">
    <property type="component" value="Unassembled WGS sequence"/>
</dbReference>
<sequence>MATPKVTPEQFASTVFDYIIVGGGTAGLVLATRLSEDPSKIVGVIEAGDWDPNVNAINIPGLCGSILGNPQYDWAFMSVPQKHANDRPVFQPREKAVGGSSMLNLLGYSRAAAHEYDAIEALGNPGWNWQEFLKYLKKTETTLPPSDIAKEQGLSPPDPKYHGDSGPIVKQYPTWFNPLHKSFLDTLEKLGVPRNADPDSGINMGGVTSFMTVDSNAVRTYSASSYYQPNAGRQNLVLLTNSKVAKINLREGTSPLRATGVDFISGEKRYTVSARKEVILAAGAFQTPQILELSGIGNKEILSKHGIHTFIGYDMARLARGGGGGVKDINPKMIYGKAQHRDTQSLAAKAQDEAKALELCRNKVRQKKLPMEVIDAEYQWDRRKLTFYFIAEKRIDFRELVRELFRLYKTRIWMASLGGTANYEQ</sequence>
<organism evidence="1 2">
    <name type="scientific">Trametes sanguinea</name>
    <dbReference type="NCBI Taxonomy" id="158606"/>
    <lineage>
        <taxon>Eukaryota</taxon>
        <taxon>Fungi</taxon>
        <taxon>Dikarya</taxon>
        <taxon>Basidiomycota</taxon>
        <taxon>Agaricomycotina</taxon>
        <taxon>Agaricomycetes</taxon>
        <taxon>Polyporales</taxon>
        <taxon>Polyporaceae</taxon>
        <taxon>Trametes</taxon>
    </lineage>
</organism>